<accession>A0A139BXA8</accession>
<evidence type="ECO:0000259" key="1">
    <source>
        <dbReference type="Pfam" id="PF13649"/>
    </source>
</evidence>
<name>A0A139BXA8_9PROT</name>
<keyword evidence="2" id="KW-0808">Transferase</keyword>
<feature type="domain" description="Methyltransferase" evidence="1">
    <location>
        <begin position="44"/>
        <end position="140"/>
    </location>
</feature>
<dbReference type="GO" id="GO:0008168">
    <property type="term" value="F:methyltransferase activity"/>
    <property type="evidence" value="ECO:0007669"/>
    <property type="project" value="UniProtKB-KW"/>
</dbReference>
<dbReference type="Pfam" id="PF13649">
    <property type="entry name" value="Methyltransf_25"/>
    <property type="match status" value="1"/>
</dbReference>
<dbReference type="AlphaFoldDB" id="A0A139BXA8"/>
<evidence type="ECO:0000313" key="3">
    <source>
        <dbReference type="Proteomes" id="UP000070578"/>
    </source>
</evidence>
<proteinExistence type="predicted"/>
<dbReference type="SUPFAM" id="SSF53335">
    <property type="entry name" value="S-adenosyl-L-methionine-dependent methyltransferases"/>
    <property type="match status" value="1"/>
</dbReference>
<protein>
    <submittedName>
        <fullName evidence="2">Methyltransferase type 12</fullName>
    </submittedName>
</protein>
<reference evidence="2 3" key="1">
    <citation type="submission" date="2016-02" db="EMBL/GenBank/DDBJ databases">
        <authorList>
            <person name="Wen L."/>
            <person name="He K."/>
            <person name="Yang H."/>
        </authorList>
    </citation>
    <scope>NUCLEOTIDE SEQUENCE [LARGE SCALE GENOMIC DNA]</scope>
    <source>
        <strain evidence="2">ShG14-8</strain>
    </source>
</reference>
<evidence type="ECO:0000313" key="2">
    <source>
        <dbReference type="EMBL" id="KXS33335.1"/>
    </source>
</evidence>
<organism evidence="2 3">
    <name type="scientific">Candidatus Gallionella acididurans</name>
    <dbReference type="NCBI Taxonomy" id="1796491"/>
    <lineage>
        <taxon>Bacteria</taxon>
        <taxon>Pseudomonadati</taxon>
        <taxon>Pseudomonadota</taxon>
        <taxon>Betaproteobacteria</taxon>
        <taxon>Nitrosomonadales</taxon>
        <taxon>Gallionellaceae</taxon>
        <taxon>Gallionella</taxon>
    </lineage>
</organism>
<dbReference type="InterPro" id="IPR041698">
    <property type="entry name" value="Methyltransf_25"/>
</dbReference>
<comment type="caution">
    <text evidence="2">The sequence shown here is derived from an EMBL/GenBank/DDBJ whole genome shotgun (WGS) entry which is preliminary data.</text>
</comment>
<dbReference type="EMBL" id="LSLI01000007">
    <property type="protein sequence ID" value="KXS33335.1"/>
    <property type="molecule type" value="Genomic_DNA"/>
</dbReference>
<gene>
    <name evidence="2" type="ORF">AWT59_0497</name>
</gene>
<dbReference type="Proteomes" id="UP000070578">
    <property type="component" value="Unassembled WGS sequence"/>
</dbReference>
<dbReference type="Gene3D" id="3.40.50.150">
    <property type="entry name" value="Vaccinia Virus protein VP39"/>
    <property type="match status" value="1"/>
</dbReference>
<dbReference type="CDD" id="cd02440">
    <property type="entry name" value="AdoMet_MTases"/>
    <property type="match status" value="1"/>
</dbReference>
<keyword evidence="2" id="KW-0489">Methyltransferase</keyword>
<dbReference type="PANTHER" id="PTHR12843">
    <property type="entry name" value="PROTEIN-LYSINE N-METHYLTRANSFERASE METTL10"/>
    <property type="match status" value="1"/>
</dbReference>
<dbReference type="PATRIC" id="fig|1796491.3.peg.543"/>
<dbReference type="GO" id="GO:0032259">
    <property type="term" value="P:methylation"/>
    <property type="evidence" value="ECO:0007669"/>
    <property type="project" value="UniProtKB-KW"/>
</dbReference>
<dbReference type="InterPro" id="IPR029063">
    <property type="entry name" value="SAM-dependent_MTases_sf"/>
</dbReference>
<reference evidence="2 3" key="2">
    <citation type="submission" date="2016-03" db="EMBL/GenBank/DDBJ databases">
        <title>New uncultured bacterium of the family Gallionellaceae from acid mine drainage: description and reconstruction of genome based on metagenomic analysis of microbial community.</title>
        <authorList>
            <person name="Kadnikov V."/>
            <person name="Ivasenko D."/>
            <person name="Beletsky A."/>
            <person name="Mardanov A."/>
            <person name="Danilova E."/>
            <person name="Pimenov N."/>
            <person name="Karnachuk O."/>
            <person name="Ravin N."/>
        </authorList>
    </citation>
    <scope>NUCLEOTIDE SEQUENCE [LARGE SCALE GENOMIC DNA]</scope>
    <source>
        <strain evidence="2">ShG14-8</strain>
    </source>
</reference>
<dbReference type="PANTHER" id="PTHR12843:SF5">
    <property type="entry name" value="EEF1A LYSINE METHYLTRANSFERASE 2"/>
    <property type="match status" value="1"/>
</dbReference>
<sequence length="206" mass="22903">MDHKQHWEQIYSTKPSDAVSWFQGHADLSLRLIHNTGLGRDAAIIDVGAGASTLVDDLLAEGYTDLTVLDLSPAALMVAKQRLAKHAECVRWAEGDVTRAEFPAHRFDIWHDRAVFHFLTEPADRQAYVEQVVRSVRPGGHVIVATFAEDGPEKCSGLPVVRYQPESLHAEFGDAFLLVGHEKEAHHTPSGAVQQFVYCYCRKADC</sequence>